<dbReference type="EMBL" id="MLJW01000020">
    <property type="protein sequence ID" value="OIR11558.1"/>
    <property type="molecule type" value="Genomic_DNA"/>
</dbReference>
<dbReference type="AlphaFoldDB" id="A0A1J5THQ1"/>
<protein>
    <submittedName>
        <fullName evidence="1">Uncharacterized protein</fullName>
    </submittedName>
</protein>
<dbReference type="InterPro" id="IPR023614">
    <property type="entry name" value="Porin_dom_sf"/>
</dbReference>
<reference evidence="1" key="1">
    <citation type="submission" date="2016-10" db="EMBL/GenBank/DDBJ databases">
        <title>Sequence of Gallionella enrichment culture.</title>
        <authorList>
            <person name="Poehlein A."/>
            <person name="Muehling M."/>
            <person name="Daniel R."/>
        </authorList>
    </citation>
    <scope>NUCLEOTIDE SEQUENCE</scope>
</reference>
<comment type="caution">
    <text evidence="1">The sequence shown here is derived from an EMBL/GenBank/DDBJ whole genome shotgun (WGS) entry which is preliminary data.</text>
</comment>
<name>A0A1J5THQ1_9ZZZZ</name>
<organism evidence="1">
    <name type="scientific">mine drainage metagenome</name>
    <dbReference type="NCBI Taxonomy" id="410659"/>
    <lineage>
        <taxon>unclassified sequences</taxon>
        <taxon>metagenomes</taxon>
        <taxon>ecological metagenomes</taxon>
    </lineage>
</organism>
<accession>A0A1J5THQ1</accession>
<dbReference type="SUPFAM" id="SSF56935">
    <property type="entry name" value="Porins"/>
    <property type="match status" value="1"/>
</dbReference>
<proteinExistence type="predicted"/>
<evidence type="ECO:0000313" key="1">
    <source>
        <dbReference type="EMBL" id="OIR11558.1"/>
    </source>
</evidence>
<sequence>MFKKFCSNTAVAVLLGHSLGASAHDTSSDNAFNPALSLILSGTYGNMQRDPAIPATGFAMNPNPAQTQGFSLGESELGIAADIDPEFRGFATFAILSASISVENAFVQTSTLGNGLNLKFGRFFSSLGYLNEQHAHAWDFVDQPLVYNTLWNSQLIEDGMQLKWLAPTDMFVEIGGEVGRGFGYPGTDTPKNGSGATVLFAHVGDDIGIEQSWRAGISAHRTRQTNAQSTAVPDLLNTPGGVNDSFNGNSSTAGLDFIWKYAPNGNFRERYVKVQSEYFRRRQDGMLTYGTQPGGANITDGYNDTQSGWYVQSVYQFMPTWRTGLRYDRLDPGVAAVGALNAGNVISNYAYTPSRVTWMADYSASEFSRIRLQLVRDNSRQGLPDNQLFLQYIMSMGAHGAHQY</sequence>
<dbReference type="Gene3D" id="2.40.160.10">
    <property type="entry name" value="Porin"/>
    <property type="match status" value="1"/>
</dbReference>
<gene>
    <name evidence="1" type="ORF">GALL_70530</name>
</gene>